<protein>
    <submittedName>
        <fullName evidence="1">Uncharacterized protein</fullName>
    </submittedName>
</protein>
<evidence type="ECO:0000313" key="3">
    <source>
        <dbReference type="Proteomes" id="UP000005001"/>
    </source>
</evidence>
<reference evidence="2 4" key="2">
    <citation type="submission" date="2017-12" db="EMBL/GenBank/DDBJ databases">
        <title>The genome of Rio Negro, a Sputnik-2 isolate.</title>
        <authorList>
            <person name="Borges I."/>
            <person name="Karen L."/>
            <person name="Assis F."/>
            <person name="Abrahao J."/>
        </authorList>
    </citation>
    <scope>NUCLEOTIDE SEQUENCE [LARGE SCALE GENOMIC DNA]</scope>
    <source>
        <strain evidence="2">Rio Negro</strain>
    </source>
</reference>
<proteinExistence type="predicted"/>
<evidence type="ECO:0000313" key="4">
    <source>
        <dbReference type="Proteomes" id="UP000241006"/>
    </source>
</evidence>
<evidence type="ECO:0000313" key="1">
    <source>
        <dbReference type="EMBL" id="AFH75256.1"/>
    </source>
</evidence>
<dbReference type="EMBL" id="JN603369">
    <property type="protein sequence ID" value="AFH75256.1"/>
    <property type="molecule type" value="Genomic_DNA"/>
</dbReference>
<gene>
    <name evidence="1" type="ORF">Sputnik2_R2</name>
</gene>
<sequence>MRGVKIPELSKIMRELKTKELKKLLRYELDESTSVDSDEEQDDPGVPFYYEELEKCKTMKELYKFAREYDLQIPRIDKNDIFLKACKELNKNNIFDPNEDIIFEGVIIDPVVIG</sequence>
<organism evidence="1 3">
    <name type="scientific">Sputnik virophage 2</name>
    <dbReference type="NCBI Taxonomy" id="1133031"/>
    <lineage>
        <taxon>Viruses</taxon>
        <taxon>Varidnaviria</taxon>
        <taxon>Bamfordvirae</taxon>
        <taxon>Preplasmiviricota</taxon>
        <taxon>Polisuviricotina</taxon>
        <taxon>Virophaviricetes</taxon>
        <taxon>Mividavirales</taxon>
        <taxon>Sputniviroviridae</taxon>
        <taxon>Sputnikvirus</taxon>
        <taxon>Sputnikvirus mimiviri</taxon>
        <taxon>Mimivirus-dependent virus Sputnik</taxon>
    </lineage>
</organism>
<name>I0CEP3_9VIRU</name>
<evidence type="ECO:0000313" key="2">
    <source>
        <dbReference type="EMBL" id="AUG84989.1"/>
    </source>
</evidence>
<accession>I0CEP3</accession>
<dbReference type="Proteomes" id="UP000241006">
    <property type="component" value="Segment"/>
</dbReference>
<dbReference type="EMBL" id="MG676470">
    <property type="protein sequence ID" value="AUG84989.1"/>
    <property type="molecule type" value="Genomic_DNA"/>
</dbReference>
<reference evidence="1 3" key="1">
    <citation type="journal article" date="2012" name="Proc. Natl. Acad. Sci. U.S.A.">
        <title>Provirophages and transpovirons as the diverse mobilome of giant viruses.</title>
        <authorList>
            <person name="Desnues C."/>
            <person name="La Scola B."/>
            <person name="Yutin N."/>
            <person name="Fournous G."/>
            <person name="Robert C."/>
            <person name="Azza S."/>
            <person name="Jardot P."/>
            <person name="Monteil S."/>
            <person name="Campocasso A."/>
            <person name="Koonin E.V."/>
            <person name="Raoult D."/>
        </authorList>
    </citation>
    <scope>NUCLEOTIDE SEQUENCE [LARGE SCALE GENOMIC DNA]</scope>
</reference>
<dbReference type="Proteomes" id="UP000005001">
    <property type="component" value="Segment"/>
</dbReference>